<dbReference type="EMBL" id="KK113539">
    <property type="protein sequence ID" value="KFM60422.1"/>
    <property type="molecule type" value="Genomic_DNA"/>
</dbReference>
<organism evidence="3 4">
    <name type="scientific">Stegodyphus mimosarum</name>
    <name type="common">African social velvet spider</name>
    <dbReference type="NCBI Taxonomy" id="407821"/>
    <lineage>
        <taxon>Eukaryota</taxon>
        <taxon>Metazoa</taxon>
        <taxon>Ecdysozoa</taxon>
        <taxon>Arthropoda</taxon>
        <taxon>Chelicerata</taxon>
        <taxon>Arachnida</taxon>
        <taxon>Araneae</taxon>
        <taxon>Araneomorphae</taxon>
        <taxon>Entelegynae</taxon>
        <taxon>Eresoidea</taxon>
        <taxon>Eresidae</taxon>
        <taxon>Stegodyphus</taxon>
    </lineage>
</organism>
<keyword evidence="4" id="KW-1185">Reference proteome</keyword>
<dbReference type="SUPFAM" id="SSF46938">
    <property type="entry name" value="CRAL/TRIO N-terminal domain"/>
    <property type="match status" value="1"/>
</dbReference>
<dbReference type="PROSITE" id="PS50191">
    <property type="entry name" value="CRAL_TRIO"/>
    <property type="match status" value="1"/>
</dbReference>
<reference evidence="3 4" key="1">
    <citation type="submission" date="2013-11" db="EMBL/GenBank/DDBJ databases">
        <title>Genome sequencing of Stegodyphus mimosarum.</title>
        <authorList>
            <person name="Bechsgaard J."/>
        </authorList>
    </citation>
    <scope>NUCLEOTIDE SEQUENCE [LARGE SCALE GENOMIC DNA]</scope>
</reference>
<proteinExistence type="predicted"/>
<evidence type="ECO:0000313" key="3">
    <source>
        <dbReference type="EMBL" id="KFM60422.1"/>
    </source>
</evidence>
<dbReference type="PROSITE" id="PS50866">
    <property type="entry name" value="GOLD"/>
    <property type="match status" value="1"/>
</dbReference>
<feature type="non-terminal residue" evidence="3">
    <location>
        <position position="383"/>
    </location>
</feature>
<dbReference type="Proteomes" id="UP000054359">
    <property type="component" value="Unassembled WGS sequence"/>
</dbReference>
<evidence type="ECO:0000259" key="1">
    <source>
        <dbReference type="PROSITE" id="PS50191"/>
    </source>
</evidence>
<dbReference type="GO" id="GO:0005737">
    <property type="term" value="C:cytoplasm"/>
    <property type="evidence" value="ECO:0007669"/>
    <property type="project" value="TreeGrafter"/>
</dbReference>
<accession>A0A087T5N3</accession>
<protein>
    <submittedName>
        <fullName evidence="3">SEC14-like protein 2</fullName>
    </submittedName>
</protein>
<dbReference type="InterPro" id="IPR036865">
    <property type="entry name" value="CRAL-TRIO_dom_sf"/>
</dbReference>
<dbReference type="PANTHER" id="PTHR23324">
    <property type="entry name" value="SEC14 RELATED PROTEIN"/>
    <property type="match status" value="1"/>
</dbReference>
<dbReference type="InterPro" id="IPR036273">
    <property type="entry name" value="CRAL/TRIO_N_dom_sf"/>
</dbReference>
<dbReference type="InterPro" id="IPR001251">
    <property type="entry name" value="CRAL-TRIO_dom"/>
</dbReference>
<dbReference type="InterPro" id="IPR036598">
    <property type="entry name" value="GOLD_dom_sf"/>
</dbReference>
<dbReference type="SMART" id="SM01100">
    <property type="entry name" value="CRAL_TRIO_N"/>
    <property type="match status" value="1"/>
</dbReference>
<dbReference type="PRINTS" id="PR00180">
    <property type="entry name" value="CRETINALDHBP"/>
</dbReference>
<feature type="domain" description="GOLD" evidence="2">
    <location>
        <begin position="272"/>
        <end position="383"/>
    </location>
</feature>
<dbReference type="OMA" id="WAFSTVW"/>
<dbReference type="STRING" id="407821.A0A087T5N3"/>
<evidence type="ECO:0000259" key="2">
    <source>
        <dbReference type="PROSITE" id="PS50866"/>
    </source>
</evidence>
<dbReference type="Pfam" id="PF00650">
    <property type="entry name" value="CRAL_TRIO"/>
    <property type="match status" value="1"/>
</dbReference>
<dbReference type="SUPFAM" id="SSF101576">
    <property type="entry name" value="Supernatant protein factor (SPF), C-terminal domain"/>
    <property type="match status" value="1"/>
</dbReference>
<sequence length="383" mass="44655">MTLEEYTLEEKEAIEELRRRLEGEMSQEMFEDDNMFIRFLRARNFNMNAAETMLRNHIAWRKANNIDTILTDYTLKEVVEKYLTLNRIGFDKEGSPVLYSHFGNLDTKGMLKSIKKSDAMKSIVRRLETDILAMKEESAKRGKTVDKWIYIFNFENFSFSTATHKQTLDALSSLVTMYEANYPERLKAGYLINVQFYFTLAFSVIKPFLSGPTIKKINIFGRDGWKEALLKNIDADVLPAFLGGTRTDPDGNPACKTFINYGGLVPEHYYIRRSSKQFSQLPGIKKYTITRMSKIELIMTVTEPGSYIEWEFETKSKDIGFSLLYKEDNMDNSKVKELIPKQRIDTYMSSEMGMYKCERPGIYIIVFDNSYSWMFQKEVYCKA</sequence>
<dbReference type="SMART" id="SM00516">
    <property type="entry name" value="SEC14"/>
    <property type="match status" value="1"/>
</dbReference>
<evidence type="ECO:0000313" key="4">
    <source>
        <dbReference type="Proteomes" id="UP000054359"/>
    </source>
</evidence>
<dbReference type="PANTHER" id="PTHR23324:SF83">
    <property type="entry name" value="SEC14-LIKE PROTEIN 2"/>
    <property type="match status" value="1"/>
</dbReference>
<name>A0A087T5N3_STEMI</name>
<feature type="domain" description="CRAL-TRIO" evidence="1">
    <location>
        <begin position="75"/>
        <end position="250"/>
    </location>
</feature>
<dbReference type="Gene3D" id="2.60.120.680">
    <property type="entry name" value="GOLD domain"/>
    <property type="match status" value="1"/>
</dbReference>
<dbReference type="Pfam" id="PF03765">
    <property type="entry name" value="CRAL_TRIO_N"/>
    <property type="match status" value="1"/>
</dbReference>
<dbReference type="OrthoDB" id="6410249at2759"/>
<dbReference type="Gene3D" id="3.40.525.10">
    <property type="entry name" value="CRAL-TRIO lipid binding domain"/>
    <property type="match status" value="1"/>
</dbReference>
<dbReference type="AlphaFoldDB" id="A0A087T5N3"/>
<dbReference type="InterPro" id="IPR009038">
    <property type="entry name" value="GOLD_dom"/>
</dbReference>
<dbReference type="SUPFAM" id="SSF52087">
    <property type="entry name" value="CRAL/TRIO domain"/>
    <property type="match status" value="1"/>
</dbReference>
<dbReference type="InterPro" id="IPR051064">
    <property type="entry name" value="SEC14/CRAL-TRIO_domain"/>
</dbReference>
<gene>
    <name evidence="3" type="ORF">X975_15356</name>
</gene>
<dbReference type="CDD" id="cd00170">
    <property type="entry name" value="SEC14"/>
    <property type="match status" value="1"/>
</dbReference>
<dbReference type="InterPro" id="IPR011074">
    <property type="entry name" value="CRAL/TRIO_N_dom"/>
</dbReference>